<gene>
    <name evidence="1" type="ORF">SDC9_122854</name>
</gene>
<dbReference type="EMBL" id="VSSQ01026910">
    <property type="protein sequence ID" value="MPM75860.1"/>
    <property type="molecule type" value="Genomic_DNA"/>
</dbReference>
<evidence type="ECO:0000313" key="1">
    <source>
        <dbReference type="EMBL" id="MPM75860.1"/>
    </source>
</evidence>
<name>A0A645CG07_9ZZZZ</name>
<dbReference type="AlphaFoldDB" id="A0A645CG07"/>
<accession>A0A645CG07</accession>
<sequence length="185" mass="22697">MSYLNKSKINYINNLKLKFAKKMKKLRKEHKNLDILPILAGIEIIERENRFFMWRFFEYLFFTINYALYRLVKKPLINYSIGKYQLKVEYILEYKKIGFRKESKNLFLLENLSLRDFLEIIACSNAIVCLESILQLKFINFNWSRLTEDNIKKLALFYSRNIEFIDDFNYFTILKELYFYQKLDY</sequence>
<organism evidence="1">
    <name type="scientific">bioreactor metagenome</name>
    <dbReference type="NCBI Taxonomy" id="1076179"/>
    <lineage>
        <taxon>unclassified sequences</taxon>
        <taxon>metagenomes</taxon>
        <taxon>ecological metagenomes</taxon>
    </lineage>
</organism>
<reference evidence="1" key="1">
    <citation type="submission" date="2019-08" db="EMBL/GenBank/DDBJ databases">
        <authorList>
            <person name="Kucharzyk K."/>
            <person name="Murdoch R.W."/>
            <person name="Higgins S."/>
            <person name="Loffler F."/>
        </authorList>
    </citation>
    <scope>NUCLEOTIDE SEQUENCE</scope>
</reference>
<proteinExistence type="predicted"/>
<protein>
    <submittedName>
        <fullName evidence="1">Uncharacterized protein</fullName>
    </submittedName>
</protein>
<comment type="caution">
    <text evidence="1">The sequence shown here is derived from an EMBL/GenBank/DDBJ whole genome shotgun (WGS) entry which is preliminary data.</text>
</comment>